<keyword evidence="8" id="KW-1185">Reference proteome</keyword>
<feature type="domain" description="ATP-dependent RNA helicase DHX37-like C-terminal" evidence="6">
    <location>
        <begin position="264"/>
        <end position="336"/>
    </location>
</feature>
<evidence type="ECO:0000256" key="4">
    <source>
        <dbReference type="ARBA" id="ARBA00022840"/>
    </source>
</evidence>
<keyword evidence="4" id="KW-0067">ATP-binding</keyword>
<proteinExistence type="predicted"/>
<keyword evidence="1" id="KW-0547">Nucleotide-binding</keyword>
<dbReference type="GO" id="GO:0005730">
    <property type="term" value="C:nucleolus"/>
    <property type="evidence" value="ECO:0007669"/>
    <property type="project" value="TreeGrafter"/>
</dbReference>
<dbReference type="OMA" id="RIECESW"/>
<keyword evidence="3" id="KW-0347">Helicase</keyword>
<feature type="domain" description="DEAD-box helicase OB fold" evidence="5">
    <location>
        <begin position="98"/>
        <end position="192"/>
    </location>
</feature>
<sequence>MAKEWKEAEEMRKHSQWVDEESDVLGMLRAAGAYAYSGASPAFCEENHLHAKIMEQMLKLRSQLTLIVNKLFSNDASYTPVALRPNMPPPSPEEQDTIRQIVAAGYLDHVAHRAPPGTITEGTKIERNCAYVSCSGLVNEPIYIHPHSHVFTREPAKLPPFVVYNTIVRSSRACMKTVTAIEPDWLFAIAQSSPLCKLSEPLTAPSPRYNAALDRVDCFVKPVYGVHQWELPVVTVEYPAGTMRVRWFARCLLDGAVVPSLLPFATRLKEPSASLLRKKFDAKIQLLVMALERNDIATRATLCAQWKKNPKFLLDELLKWIKDEYKTTLTKAWPSIVQTELARTL</sequence>
<dbReference type="AlphaFoldDB" id="A0A067CIP7"/>
<dbReference type="STRING" id="695850.A0A067CIP7"/>
<dbReference type="Proteomes" id="UP000030745">
    <property type="component" value="Unassembled WGS sequence"/>
</dbReference>
<dbReference type="GO" id="GO:0000462">
    <property type="term" value="P:maturation of SSU-rRNA from tricistronic rRNA transcript (SSU-rRNA, 5.8S rRNA, LSU-rRNA)"/>
    <property type="evidence" value="ECO:0007669"/>
    <property type="project" value="TreeGrafter"/>
</dbReference>
<dbReference type="Pfam" id="PF07717">
    <property type="entry name" value="OB_NTP_bind"/>
    <property type="match status" value="1"/>
</dbReference>
<organism evidence="7 8">
    <name type="scientific">Saprolegnia parasitica (strain CBS 223.65)</name>
    <dbReference type="NCBI Taxonomy" id="695850"/>
    <lineage>
        <taxon>Eukaryota</taxon>
        <taxon>Sar</taxon>
        <taxon>Stramenopiles</taxon>
        <taxon>Oomycota</taxon>
        <taxon>Saprolegniomycetes</taxon>
        <taxon>Saprolegniales</taxon>
        <taxon>Saprolegniaceae</taxon>
        <taxon>Saprolegnia</taxon>
    </lineage>
</organism>
<dbReference type="GO" id="GO:0005524">
    <property type="term" value="F:ATP binding"/>
    <property type="evidence" value="ECO:0007669"/>
    <property type="project" value="UniProtKB-KW"/>
</dbReference>
<gene>
    <name evidence="7" type="ORF">SPRG_08224</name>
</gene>
<evidence type="ECO:0000256" key="3">
    <source>
        <dbReference type="ARBA" id="ARBA00022806"/>
    </source>
</evidence>
<dbReference type="InterPro" id="IPR056371">
    <property type="entry name" value="DHX37-like_C"/>
</dbReference>
<dbReference type="VEuPathDB" id="FungiDB:SPRG_08224"/>
<dbReference type="KEGG" id="spar:SPRG_08224"/>
<protein>
    <submittedName>
        <fullName evidence="7">Uncharacterized protein</fullName>
    </submittedName>
</protein>
<dbReference type="GO" id="GO:0004386">
    <property type="term" value="F:helicase activity"/>
    <property type="evidence" value="ECO:0007669"/>
    <property type="project" value="UniProtKB-KW"/>
</dbReference>
<dbReference type="GO" id="GO:0003723">
    <property type="term" value="F:RNA binding"/>
    <property type="evidence" value="ECO:0007669"/>
    <property type="project" value="TreeGrafter"/>
</dbReference>
<evidence type="ECO:0000256" key="2">
    <source>
        <dbReference type="ARBA" id="ARBA00022801"/>
    </source>
</evidence>
<dbReference type="PANTHER" id="PTHR18934">
    <property type="entry name" value="ATP-DEPENDENT RNA HELICASE"/>
    <property type="match status" value="1"/>
</dbReference>
<name>A0A067CIP7_SAPPC</name>
<dbReference type="GO" id="GO:0016787">
    <property type="term" value="F:hydrolase activity"/>
    <property type="evidence" value="ECO:0007669"/>
    <property type="project" value="UniProtKB-KW"/>
</dbReference>
<keyword evidence="2" id="KW-0378">Hydrolase</keyword>
<evidence type="ECO:0000313" key="7">
    <source>
        <dbReference type="EMBL" id="KDO26421.1"/>
    </source>
</evidence>
<evidence type="ECO:0000259" key="5">
    <source>
        <dbReference type="Pfam" id="PF07717"/>
    </source>
</evidence>
<dbReference type="Pfam" id="PF23362">
    <property type="entry name" value="DHX37_C"/>
    <property type="match status" value="1"/>
</dbReference>
<evidence type="ECO:0000259" key="6">
    <source>
        <dbReference type="Pfam" id="PF23362"/>
    </source>
</evidence>
<evidence type="ECO:0000313" key="8">
    <source>
        <dbReference type="Proteomes" id="UP000030745"/>
    </source>
</evidence>
<dbReference type="EMBL" id="KK583224">
    <property type="protein sequence ID" value="KDO26421.1"/>
    <property type="molecule type" value="Genomic_DNA"/>
</dbReference>
<dbReference type="PANTHER" id="PTHR18934:SF99">
    <property type="entry name" value="ATP-DEPENDENT RNA HELICASE DHX37-RELATED"/>
    <property type="match status" value="1"/>
</dbReference>
<dbReference type="OrthoDB" id="10253254at2759"/>
<dbReference type="InterPro" id="IPR011709">
    <property type="entry name" value="DEAD-box_helicase_OB_fold"/>
</dbReference>
<dbReference type="GeneID" id="24130456"/>
<accession>A0A067CIP7</accession>
<dbReference type="RefSeq" id="XP_012202858.1">
    <property type="nucleotide sequence ID" value="XM_012347468.1"/>
</dbReference>
<reference evidence="7 8" key="1">
    <citation type="journal article" date="2013" name="PLoS Genet.">
        <title>Distinctive expansion of potential virulence genes in the genome of the oomycete fish pathogen Saprolegnia parasitica.</title>
        <authorList>
            <person name="Jiang R.H."/>
            <person name="de Bruijn I."/>
            <person name="Haas B.J."/>
            <person name="Belmonte R."/>
            <person name="Lobach L."/>
            <person name="Christie J."/>
            <person name="van den Ackerveken G."/>
            <person name="Bottin A."/>
            <person name="Bulone V."/>
            <person name="Diaz-Moreno S.M."/>
            <person name="Dumas B."/>
            <person name="Fan L."/>
            <person name="Gaulin E."/>
            <person name="Govers F."/>
            <person name="Grenville-Briggs L.J."/>
            <person name="Horner N.R."/>
            <person name="Levin J.Z."/>
            <person name="Mammella M."/>
            <person name="Meijer H.J."/>
            <person name="Morris P."/>
            <person name="Nusbaum C."/>
            <person name="Oome S."/>
            <person name="Phillips A.J."/>
            <person name="van Rooyen D."/>
            <person name="Rzeszutek E."/>
            <person name="Saraiva M."/>
            <person name="Secombes C.J."/>
            <person name="Seidl M.F."/>
            <person name="Snel B."/>
            <person name="Stassen J.H."/>
            <person name="Sykes S."/>
            <person name="Tripathy S."/>
            <person name="van den Berg H."/>
            <person name="Vega-Arreguin J.C."/>
            <person name="Wawra S."/>
            <person name="Young S.K."/>
            <person name="Zeng Q."/>
            <person name="Dieguez-Uribeondo J."/>
            <person name="Russ C."/>
            <person name="Tyler B.M."/>
            <person name="van West P."/>
        </authorList>
    </citation>
    <scope>NUCLEOTIDE SEQUENCE [LARGE SCALE GENOMIC DNA]</scope>
    <source>
        <strain evidence="7 8">CBS 223.65</strain>
    </source>
</reference>
<evidence type="ECO:0000256" key="1">
    <source>
        <dbReference type="ARBA" id="ARBA00022741"/>
    </source>
</evidence>